<accession>A0A261EQZ4</accession>
<feature type="compositionally biased region" description="Basic and acidic residues" evidence="2">
    <location>
        <begin position="365"/>
        <end position="380"/>
    </location>
</feature>
<evidence type="ECO:0000256" key="1">
    <source>
        <dbReference type="ARBA" id="ARBA00006611"/>
    </source>
</evidence>
<reference evidence="4 5" key="1">
    <citation type="journal article" date="2017" name="BMC Genomics">
        <title>Comparative genomic and phylogenomic analyses of the Bifidobacteriaceae family.</title>
        <authorList>
            <person name="Lugli G.A."/>
            <person name="Milani C."/>
            <person name="Turroni F."/>
            <person name="Duranti S."/>
            <person name="Mancabelli L."/>
            <person name="Mangifesta M."/>
            <person name="Ferrario C."/>
            <person name="Modesto M."/>
            <person name="Mattarelli P."/>
            <person name="Jiri K."/>
            <person name="van Sinderen D."/>
            <person name="Ventura M."/>
        </authorList>
    </citation>
    <scope>NUCLEOTIDE SEQUENCE [LARGE SCALE GENOMIC DNA]</scope>
    <source>
        <strain evidence="4 5">DSM 22924</strain>
    </source>
</reference>
<feature type="domain" description="Bacterial type II secretion system protein E" evidence="3">
    <location>
        <begin position="71"/>
        <end position="287"/>
    </location>
</feature>
<comment type="similarity">
    <text evidence="1">Belongs to the GSP E family.</text>
</comment>
<dbReference type="CDD" id="cd01130">
    <property type="entry name" value="VirB11-like_ATPase"/>
    <property type="match status" value="1"/>
</dbReference>
<dbReference type="InterPro" id="IPR050921">
    <property type="entry name" value="T4SS_GSP_E_ATPase"/>
</dbReference>
<dbReference type="Proteomes" id="UP000216004">
    <property type="component" value="Unassembled WGS sequence"/>
</dbReference>
<dbReference type="PANTHER" id="PTHR30486:SF6">
    <property type="entry name" value="TYPE IV PILUS RETRACTATION ATPASE PILT"/>
    <property type="match status" value="1"/>
</dbReference>
<dbReference type="InterPro" id="IPR027417">
    <property type="entry name" value="P-loop_NTPase"/>
</dbReference>
<sequence>MNVYGQRARYRSQIPSRIEFGYLRSLTSDPRVSDIAVTPDGRVWADRGSGMSEQEMHPGFSGPEMVREYAVQICSQLGKRLDDSCPIADASTEDGVRVHAVIAPIVASGACLSIRLPERRVAQLQELAAVGLMPSGWVSLLQVLVDRRATVMISGGTGTGKTTLLKALLCQCPVTERIVSVEEVRELGVLPHHDNHVSLATREANVEGAGAIRLSELVKATLRMRPDRIVLGECRGGEIADLLRAFNSGHRGGMVTLHSDSVERVPARLVTLGLLAGLDPKVLASLVAGAFDLVLHLKREGGRRRISQMGILAMDTQGQLVGKTLCAWSNQGVVRYGSLWQSFAQKWGITPMSSIEQVTQTSQVQRDKASHATEGNHNKR</sequence>
<organism evidence="4 5">
    <name type="scientific">Bombiscardovia coagulans</name>
    <dbReference type="NCBI Taxonomy" id="686666"/>
    <lineage>
        <taxon>Bacteria</taxon>
        <taxon>Bacillati</taxon>
        <taxon>Actinomycetota</taxon>
        <taxon>Actinomycetes</taxon>
        <taxon>Bifidobacteriales</taxon>
        <taxon>Bifidobacteriaceae</taxon>
        <taxon>Bombiscardovia</taxon>
    </lineage>
</organism>
<dbReference type="Gene3D" id="3.30.450.90">
    <property type="match status" value="1"/>
</dbReference>
<evidence type="ECO:0000313" key="4">
    <source>
        <dbReference type="EMBL" id="OZG49278.1"/>
    </source>
</evidence>
<protein>
    <submittedName>
        <fullName evidence="4">Pilus assembly protein</fullName>
    </submittedName>
</protein>
<evidence type="ECO:0000259" key="3">
    <source>
        <dbReference type="Pfam" id="PF00437"/>
    </source>
</evidence>
<dbReference type="RefSeq" id="WP_094723091.1">
    <property type="nucleotide sequence ID" value="NZ_MWWS01000005.1"/>
</dbReference>
<dbReference type="SUPFAM" id="SSF52540">
    <property type="entry name" value="P-loop containing nucleoside triphosphate hydrolases"/>
    <property type="match status" value="1"/>
</dbReference>
<dbReference type="InterPro" id="IPR001482">
    <property type="entry name" value="T2SS/T4SS_dom"/>
</dbReference>
<dbReference type="EMBL" id="MWWS01000005">
    <property type="protein sequence ID" value="OZG49278.1"/>
    <property type="molecule type" value="Genomic_DNA"/>
</dbReference>
<dbReference type="Gene3D" id="3.40.50.300">
    <property type="entry name" value="P-loop containing nucleotide triphosphate hydrolases"/>
    <property type="match status" value="1"/>
</dbReference>
<name>A0A261EQZ4_9BIFI</name>
<dbReference type="AlphaFoldDB" id="A0A261EQZ4"/>
<dbReference type="PANTHER" id="PTHR30486">
    <property type="entry name" value="TWITCHING MOTILITY PROTEIN PILT"/>
    <property type="match status" value="1"/>
</dbReference>
<dbReference type="GO" id="GO:0016887">
    <property type="term" value="F:ATP hydrolysis activity"/>
    <property type="evidence" value="ECO:0007669"/>
    <property type="project" value="InterPro"/>
</dbReference>
<evidence type="ECO:0000313" key="5">
    <source>
        <dbReference type="Proteomes" id="UP000216004"/>
    </source>
</evidence>
<proteinExistence type="inferred from homology"/>
<dbReference type="Pfam" id="PF00437">
    <property type="entry name" value="T2SSE"/>
    <property type="match status" value="1"/>
</dbReference>
<feature type="region of interest" description="Disordered" evidence="2">
    <location>
        <begin position="358"/>
        <end position="380"/>
    </location>
</feature>
<gene>
    <name evidence="4" type="ORF">BOCO_1087</name>
</gene>
<dbReference type="OrthoDB" id="9810761at2"/>
<evidence type="ECO:0000256" key="2">
    <source>
        <dbReference type="SAM" id="MobiDB-lite"/>
    </source>
</evidence>
<keyword evidence="5" id="KW-1185">Reference proteome</keyword>
<comment type="caution">
    <text evidence="4">The sequence shown here is derived from an EMBL/GenBank/DDBJ whole genome shotgun (WGS) entry which is preliminary data.</text>
</comment>